<sequence>MWYFITKITVNALLIVAISEIAKRSSLMGAVLASVPLVSVIAMIWLYQESGDTAKVISLASDIVWLVLPSLVLFIALPILLKHEFGFYLSLGISIALTVVAYFLMVTALHLIRG</sequence>
<keyword evidence="1" id="KW-0472">Membrane</keyword>
<evidence type="ECO:0000256" key="1">
    <source>
        <dbReference type="SAM" id="Phobius"/>
    </source>
</evidence>
<organism evidence="2 3">
    <name type="scientific">Methylophaga marina</name>
    <dbReference type="NCBI Taxonomy" id="45495"/>
    <lineage>
        <taxon>Bacteria</taxon>
        <taxon>Pseudomonadati</taxon>
        <taxon>Pseudomonadota</taxon>
        <taxon>Gammaproteobacteria</taxon>
        <taxon>Thiotrichales</taxon>
        <taxon>Piscirickettsiaceae</taxon>
        <taxon>Methylophaga</taxon>
    </lineage>
</organism>
<dbReference type="NCBIfam" id="NF006749">
    <property type="entry name" value="PRK09272.1-2"/>
    <property type="match status" value="1"/>
</dbReference>
<name>A0ABP3D9W1_9GAMM</name>
<comment type="caution">
    <text evidence="2">The sequence shown here is derived from an EMBL/GenBank/DDBJ whole genome shotgun (WGS) entry which is preliminary data.</text>
</comment>
<dbReference type="InterPro" id="IPR058117">
    <property type="entry name" value="BV97_02767-like"/>
</dbReference>
<dbReference type="RefSeq" id="WP_286303774.1">
    <property type="nucleotide sequence ID" value="NZ_AP027741.1"/>
</dbReference>
<feature type="transmembrane region" description="Helical" evidence="1">
    <location>
        <begin position="87"/>
        <end position="112"/>
    </location>
</feature>
<reference evidence="3" key="1">
    <citation type="journal article" date="2019" name="Int. J. Syst. Evol. Microbiol.">
        <title>The Global Catalogue of Microorganisms (GCM) 10K type strain sequencing project: providing services to taxonomists for standard genome sequencing and annotation.</title>
        <authorList>
            <consortium name="The Broad Institute Genomics Platform"/>
            <consortium name="The Broad Institute Genome Sequencing Center for Infectious Disease"/>
            <person name="Wu L."/>
            <person name="Ma J."/>
        </authorList>
    </citation>
    <scope>NUCLEOTIDE SEQUENCE [LARGE SCALE GENOMIC DNA]</scope>
    <source>
        <strain evidence="3">JCM 6886</strain>
    </source>
</reference>
<keyword evidence="1" id="KW-0812">Transmembrane</keyword>
<evidence type="ECO:0008006" key="4">
    <source>
        <dbReference type="Google" id="ProtNLM"/>
    </source>
</evidence>
<keyword evidence="1" id="KW-1133">Transmembrane helix</keyword>
<evidence type="ECO:0000313" key="3">
    <source>
        <dbReference type="Proteomes" id="UP001501476"/>
    </source>
</evidence>
<feature type="transmembrane region" description="Helical" evidence="1">
    <location>
        <begin position="27"/>
        <end position="47"/>
    </location>
</feature>
<dbReference type="Proteomes" id="UP001501476">
    <property type="component" value="Unassembled WGS sequence"/>
</dbReference>
<proteinExistence type="predicted"/>
<evidence type="ECO:0000313" key="2">
    <source>
        <dbReference type="EMBL" id="GAA0227090.1"/>
    </source>
</evidence>
<feature type="transmembrane region" description="Helical" evidence="1">
    <location>
        <begin position="59"/>
        <end position="81"/>
    </location>
</feature>
<keyword evidence="3" id="KW-1185">Reference proteome</keyword>
<dbReference type="EMBL" id="BAAADG010000005">
    <property type="protein sequence ID" value="GAA0227090.1"/>
    <property type="molecule type" value="Genomic_DNA"/>
</dbReference>
<accession>A0ABP3D9W1</accession>
<gene>
    <name evidence="2" type="ORF">GCM10008964_18180</name>
</gene>
<protein>
    <recommendedName>
        <fullName evidence="4">DUF3147 family protein</fullName>
    </recommendedName>
</protein>